<proteinExistence type="predicted"/>
<reference evidence="1 2" key="2">
    <citation type="journal article" date="2022" name="Mol. Ecol. Resour.">
        <title>The genomes of chicory, endive, great burdock and yacon provide insights into Asteraceae paleo-polyploidization history and plant inulin production.</title>
        <authorList>
            <person name="Fan W."/>
            <person name="Wang S."/>
            <person name="Wang H."/>
            <person name="Wang A."/>
            <person name="Jiang F."/>
            <person name="Liu H."/>
            <person name="Zhao H."/>
            <person name="Xu D."/>
            <person name="Zhang Y."/>
        </authorList>
    </citation>
    <scope>NUCLEOTIDE SEQUENCE [LARGE SCALE GENOMIC DNA]</scope>
    <source>
        <strain evidence="2">cv. Niubang</strain>
    </source>
</reference>
<sequence>MNTQKSNNISRRINLCKTFAITAFFVYVSFIYFSPYPLLFSFNNNNSKCLFPVKKTWDHDNVSSLFSSSFSGQQHSPTNVTQLVFGISGSVKSWRDRRSYFREWWRPNVTRGYIFFDKDPAPDLLPWPSEELPPYRVSENTTGFEVYSRHVKPLVIRIVRTILETFREGDKGVRWFVMGDDDTVFFLDNLVELLGRFDHTKYFYIGGISECVKSNFDFSFEMAFGGGGFALSYPLAEALVANLDRCIGVYPFYHVSDQILSACIADLGVPLTPEKGFHQIDLVHDISGFLSAHPQAPLISLHHLDIALPIFPTMSRHESVTHLMDAAKLDQSRLLQQTVCYHTENNWAFSIAWGYSAYIYEQFIPRSILRRPLETFTPWSLKRQPPDYMFNTRLVTNHPCETPHVFFFRSITRSSISNNSSISNSTTNDEIVMTYTRSKHRRLPPCYNHTADHISKIRVYTPATKLNFAENRGECCDVLKFDGKDTAEVKIRGCTKTEIVA</sequence>
<keyword evidence="2" id="KW-1185">Reference proteome</keyword>
<organism evidence="1 2">
    <name type="scientific">Arctium lappa</name>
    <name type="common">Greater burdock</name>
    <name type="synonym">Lappa major</name>
    <dbReference type="NCBI Taxonomy" id="4217"/>
    <lineage>
        <taxon>Eukaryota</taxon>
        <taxon>Viridiplantae</taxon>
        <taxon>Streptophyta</taxon>
        <taxon>Embryophyta</taxon>
        <taxon>Tracheophyta</taxon>
        <taxon>Spermatophyta</taxon>
        <taxon>Magnoliopsida</taxon>
        <taxon>eudicotyledons</taxon>
        <taxon>Gunneridae</taxon>
        <taxon>Pentapetalae</taxon>
        <taxon>asterids</taxon>
        <taxon>campanulids</taxon>
        <taxon>Asterales</taxon>
        <taxon>Asteraceae</taxon>
        <taxon>Carduoideae</taxon>
        <taxon>Cardueae</taxon>
        <taxon>Arctiinae</taxon>
        <taxon>Arctium</taxon>
    </lineage>
</organism>
<reference evidence="2" key="1">
    <citation type="journal article" date="2022" name="Mol. Ecol. Resour.">
        <title>The genomes of chicory, endive, great burdock and yacon provide insights into Asteraceae palaeo-polyploidization history and plant inulin production.</title>
        <authorList>
            <person name="Fan W."/>
            <person name="Wang S."/>
            <person name="Wang H."/>
            <person name="Wang A."/>
            <person name="Jiang F."/>
            <person name="Liu H."/>
            <person name="Zhao H."/>
            <person name="Xu D."/>
            <person name="Zhang Y."/>
        </authorList>
    </citation>
    <scope>NUCLEOTIDE SEQUENCE [LARGE SCALE GENOMIC DNA]</scope>
    <source>
        <strain evidence="2">cv. Niubang</strain>
    </source>
</reference>
<gene>
    <name evidence="1" type="ORF">L6452_24682</name>
</gene>
<name>A0ACB9ABK7_ARCLA</name>
<protein>
    <submittedName>
        <fullName evidence="1">Uncharacterized protein</fullName>
    </submittedName>
</protein>
<dbReference type="Proteomes" id="UP001055879">
    <property type="component" value="Linkage Group LG08"/>
</dbReference>
<accession>A0ACB9ABK7</accession>
<evidence type="ECO:0000313" key="1">
    <source>
        <dbReference type="EMBL" id="KAI3706743.1"/>
    </source>
</evidence>
<evidence type="ECO:0000313" key="2">
    <source>
        <dbReference type="Proteomes" id="UP001055879"/>
    </source>
</evidence>
<comment type="caution">
    <text evidence="1">The sequence shown here is derived from an EMBL/GenBank/DDBJ whole genome shotgun (WGS) entry which is preliminary data.</text>
</comment>
<dbReference type="EMBL" id="CM042054">
    <property type="protein sequence ID" value="KAI3706743.1"/>
    <property type="molecule type" value="Genomic_DNA"/>
</dbReference>